<organism evidence="1 2">
    <name type="scientific">Streptomyces cinnamoneus</name>
    <name type="common">Streptoverticillium cinnamoneum</name>
    <dbReference type="NCBI Taxonomy" id="53446"/>
    <lineage>
        <taxon>Bacteria</taxon>
        <taxon>Bacillati</taxon>
        <taxon>Actinomycetota</taxon>
        <taxon>Actinomycetes</taxon>
        <taxon>Kitasatosporales</taxon>
        <taxon>Streptomycetaceae</taxon>
        <taxon>Streptomyces</taxon>
        <taxon>Streptomyces cinnamoneus group</taxon>
    </lineage>
</organism>
<proteinExistence type="predicted"/>
<accession>A0A2G1XE41</accession>
<dbReference type="RefSeq" id="WP_099201403.1">
    <property type="nucleotide sequence ID" value="NZ_NHZO01000154.1"/>
</dbReference>
<keyword evidence="2" id="KW-1185">Reference proteome</keyword>
<dbReference type="OrthoDB" id="4280988at2"/>
<gene>
    <name evidence="1" type="ORF">BLA24_25820</name>
</gene>
<reference evidence="1 2" key="1">
    <citation type="journal article" date="2017" name="Biochemistry">
        <title>Identification of the Biosynthetic Pathway for the Antibiotic Bicyclomycin.</title>
        <authorList>
            <person name="Patteson J."/>
            <person name="Cai W."/>
            <person name="Johnson R.A."/>
            <person name="Santa Maria K."/>
            <person name="Li B."/>
        </authorList>
    </citation>
    <scope>NUCLEOTIDE SEQUENCE [LARGE SCALE GENOMIC DNA]</scope>
    <source>
        <strain evidence="1 2">ATCC 21532</strain>
    </source>
</reference>
<evidence type="ECO:0000313" key="1">
    <source>
        <dbReference type="EMBL" id="PHQ49461.1"/>
    </source>
</evidence>
<sequence length="105" mass="11911">MRTATRPYEVRVWNEIADLLGLWEVQQDQDGQFVVTHDHREETRFETEGDALSFARLGAEALVETSRRDCPCEDDPECGVWEPHGISAQEVEGELSLITPPLLCL</sequence>
<evidence type="ECO:0000313" key="2">
    <source>
        <dbReference type="Proteomes" id="UP000222531"/>
    </source>
</evidence>
<protein>
    <submittedName>
        <fullName evidence="1">Uncharacterized protein</fullName>
    </submittedName>
</protein>
<comment type="caution">
    <text evidence="1">The sequence shown here is derived from an EMBL/GenBank/DDBJ whole genome shotgun (WGS) entry which is preliminary data.</text>
</comment>
<dbReference type="Proteomes" id="UP000222531">
    <property type="component" value="Unassembled WGS sequence"/>
</dbReference>
<dbReference type="EMBL" id="NHZO01000154">
    <property type="protein sequence ID" value="PHQ49461.1"/>
    <property type="molecule type" value="Genomic_DNA"/>
</dbReference>
<name>A0A2G1XE41_STRCJ</name>
<dbReference type="AlphaFoldDB" id="A0A2G1XE41"/>